<name>A0ABM7H0H7_CUTAC</name>
<reference evidence="2 3" key="1">
    <citation type="submission" date="2019-06" db="EMBL/GenBank/DDBJ databases">
        <title>Complete genome sequence of Cutibacterium acnes subsp. acnes NBRC 107605.</title>
        <authorList>
            <person name="Miura T."/>
            <person name="Furukawa M."/>
            <person name="Shimamura M."/>
            <person name="Ohyama Y."/>
            <person name="Yamazoe A."/>
            <person name="Kawasaki H."/>
        </authorList>
    </citation>
    <scope>NUCLEOTIDE SEQUENCE [LARGE SCALE GENOMIC DNA]</scope>
    <source>
        <strain evidence="2 3">NBRC 107605</strain>
    </source>
</reference>
<dbReference type="EMBL" id="AP019723">
    <property type="protein sequence ID" value="BBK85023.1"/>
    <property type="molecule type" value="Genomic_DNA"/>
</dbReference>
<keyword evidence="3" id="KW-1185">Reference proteome</keyword>
<organism evidence="2 3">
    <name type="scientific">Cutibacterium acnes subsp. acnes</name>
    <dbReference type="NCBI Taxonomy" id="1734925"/>
    <lineage>
        <taxon>Bacteria</taxon>
        <taxon>Bacillati</taxon>
        <taxon>Actinomycetota</taxon>
        <taxon>Actinomycetes</taxon>
        <taxon>Propionibacteriales</taxon>
        <taxon>Propionibacteriaceae</taxon>
        <taxon>Cutibacterium</taxon>
    </lineage>
</organism>
<gene>
    <name evidence="2" type="ORF">CacPP4_16380</name>
</gene>
<feature type="region of interest" description="Disordered" evidence="1">
    <location>
        <begin position="119"/>
        <end position="139"/>
    </location>
</feature>
<protein>
    <submittedName>
        <fullName evidence="2">Uncharacterized protein</fullName>
    </submittedName>
</protein>
<accession>A0ABM7H0H7</accession>
<dbReference type="Proteomes" id="UP000318594">
    <property type="component" value="Chromosome"/>
</dbReference>
<evidence type="ECO:0000313" key="3">
    <source>
        <dbReference type="Proteomes" id="UP000318594"/>
    </source>
</evidence>
<evidence type="ECO:0000256" key="1">
    <source>
        <dbReference type="SAM" id="MobiDB-lite"/>
    </source>
</evidence>
<evidence type="ECO:0000313" key="2">
    <source>
        <dbReference type="EMBL" id="BBK85023.1"/>
    </source>
</evidence>
<sequence length="139" mass="14344">MKVTTTADQTAEVGKPFGDTAHITGTVPEGAHITFKLSHKGLLPNMCGDSVITTKPVAVPAGDHVQPIDIASPKVTVGEAGTYYWVETLTDNNGKVLAQGKCGEHAETTTVTAPVVPTPTPTMIPVGPSHPGLMPHTGV</sequence>
<proteinExistence type="predicted"/>